<dbReference type="AlphaFoldDB" id="A0ABD0LLE8"/>
<protein>
    <submittedName>
        <fullName evidence="1">Uncharacterized protein</fullName>
    </submittedName>
</protein>
<name>A0ABD0LLE8_9CAEN</name>
<reference evidence="1 2" key="1">
    <citation type="journal article" date="2023" name="Sci. Data">
        <title>Genome assembly of the Korean intertidal mud-creeper Batillaria attramentaria.</title>
        <authorList>
            <person name="Patra A.K."/>
            <person name="Ho P.T."/>
            <person name="Jun S."/>
            <person name="Lee S.J."/>
            <person name="Kim Y."/>
            <person name="Won Y.J."/>
        </authorList>
    </citation>
    <scope>NUCLEOTIDE SEQUENCE [LARGE SCALE GENOMIC DNA]</scope>
    <source>
        <strain evidence="1">Wonlab-2016</strain>
    </source>
</reference>
<accession>A0ABD0LLE8</accession>
<keyword evidence="2" id="KW-1185">Reference proteome</keyword>
<evidence type="ECO:0000313" key="2">
    <source>
        <dbReference type="Proteomes" id="UP001519460"/>
    </source>
</evidence>
<gene>
    <name evidence="1" type="ORF">BaRGS_00008273</name>
</gene>
<evidence type="ECO:0000313" key="1">
    <source>
        <dbReference type="EMBL" id="KAK7500366.1"/>
    </source>
</evidence>
<feature type="non-terminal residue" evidence="1">
    <location>
        <position position="214"/>
    </location>
</feature>
<proteinExistence type="predicted"/>
<dbReference type="EMBL" id="JACVVK020000037">
    <property type="protein sequence ID" value="KAK7500366.1"/>
    <property type="molecule type" value="Genomic_DNA"/>
</dbReference>
<dbReference type="Proteomes" id="UP001519460">
    <property type="component" value="Unassembled WGS sequence"/>
</dbReference>
<organism evidence="1 2">
    <name type="scientific">Batillaria attramentaria</name>
    <dbReference type="NCBI Taxonomy" id="370345"/>
    <lineage>
        <taxon>Eukaryota</taxon>
        <taxon>Metazoa</taxon>
        <taxon>Spiralia</taxon>
        <taxon>Lophotrochozoa</taxon>
        <taxon>Mollusca</taxon>
        <taxon>Gastropoda</taxon>
        <taxon>Caenogastropoda</taxon>
        <taxon>Sorbeoconcha</taxon>
        <taxon>Cerithioidea</taxon>
        <taxon>Batillariidae</taxon>
        <taxon>Batillaria</taxon>
    </lineage>
</organism>
<comment type="caution">
    <text evidence="1">The sequence shown here is derived from an EMBL/GenBank/DDBJ whole genome shotgun (WGS) entry which is preliminary data.</text>
</comment>
<sequence length="214" mass="24202">MEESHASKTSIQKRKVTIEYACGPYPHGIHPQQYYRFVVVLTATLVVEGSETVKSTTPLYQDYGRRDCLPSLPVMGLASVARGVLRTCDDPVLSEPRGRQTGIYPSLTSTARATRSCYRHGHHATRIKKVHPRRRLNLSFELVFARGAILRLREDPRKAQMKRESGGLDVGLTQARQVSGRTRLPVWLSSHVKSVLTRDQVSSERRDPLQPPYR</sequence>